<accession>A0A7I8BK37</accession>
<keyword evidence="3" id="KW-1185">Reference proteome</keyword>
<organism evidence="2 3">
    <name type="scientific">Paraburkholderia largidicola</name>
    <dbReference type="NCBI Taxonomy" id="3014751"/>
    <lineage>
        <taxon>Bacteria</taxon>
        <taxon>Pseudomonadati</taxon>
        <taxon>Pseudomonadota</taxon>
        <taxon>Betaproteobacteria</taxon>
        <taxon>Burkholderiales</taxon>
        <taxon>Burkholderiaceae</taxon>
        <taxon>Paraburkholderia</taxon>
    </lineage>
</organism>
<proteinExistence type="predicted"/>
<feature type="region of interest" description="Disordered" evidence="1">
    <location>
        <begin position="76"/>
        <end position="108"/>
    </location>
</feature>
<evidence type="ECO:0000313" key="2">
    <source>
        <dbReference type="EMBL" id="BCF89096.1"/>
    </source>
</evidence>
<reference evidence="2 3" key="1">
    <citation type="journal article" date="2020" name="Genes (Basel)">
        <title>Genomic Comparison of Insect Gut Symbionts from Divergent Burkholderia Subclades.</title>
        <authorList>
            <person name="Takeshita K."/>
            <person name="Kikuchi Y."/>
        </authorList>
    </citation>
    <scope>NUCLEOTIDE SEQUENCE [LARGE SCALE GENOMIC DNA]</scope>
    <source>
        <strain evidence="2 3">PGU16</strain>
    </source>
</reference>
<name>A0A7I8BK37_9BURK</name>
<protein>
    <submittedName>
        <fullName evidence="2">Uncharacterized protein</fullName>
    </submittedName>
</protein>
<gene>
    <name evidence="2" type="ORF">PPGU16_21630</name>
</gene>
<dbReference type="EMBL" id="AP023174">
    <property type="protein sequence ID" value="BCF89096.1"/>
    <property type="molecule type" value="Genomic_DNA"/>
</dbReference>
<evidence type="ECO:0000313" key="3">
    <source>
        <dbReference type="Proteomes" id="UP000510888"/>
    </source>
</evidence>
<dbReference type="KEGG" id="plad:PPGU16_21630"/>
<dbReference type="Proteomes" id="UP000510888">
    <property type="component" value="Chromosome 1"/>
</dbReference>
<dbReference type="AlphaFoldDB" id="A0A7I8BK37"/>
<dbReference type="RefSeq" id="WP_180720025.1">
    <property type="nucleotide sequence ID" value="NZ_AP023174.1"/>
</dbReference>
<evidence type="ECO:0000256" key="1">
    <source>
        <dbReference type="SAM" id="MobiDB-lite"/>
    </source>
</evidence>
<sequence>MPTARKTKTGKAGKAIYGRPATAAEQARFKRFARDDVKRDESRLAADVEALRKFVTILKSGKDFPKPVEVVMAATKTARSGGGAKKPSSATKRVAKRHAKAAAAGIKG</sequence>